<dbReference type="OrthoDB" id="2990422at2"/>
<evidence type="ECO:0000313" key="1">
    <source>
        <dbReference type="EMBL" id="RUQ27573.1"/>
    </source>
</evidence>
<keyword evidence="2" id="KW-1185">Reference proteome</keyword>
<gene>
    <name evidence="1" type="ORF">ELQ35_15510</name>
</gene>
<dbReference type="EMBL" id="RYZZ01000023">
    <property type="protein sequence ID" value="RUQ27573.1"/>
    <property type="molecule type" value="Genomic_DNA"/>
</dbReference>
<organism evidence="1 2">
    <name type="scientific">Peribacillus cavernae</name>
    <dbReference type="NCBI Taxonomy" id="1674310"/>
    <lineage>
        <taxon>Bacteria</taxon>
        <taxon>Bacillati</taxon>
        <taxon>Bacillota</taxon>
        <taxon>Bacilli</taxon>
        <taxon>Bacillales</taxon>
        <taxon>Bacillaceae</taxon>
        <taxon>Peribacillus</taxon>
    </lineage>
</organism>
<reference evidence="1 2" key="1">
    <citation type="submission" date="2018-12" db="EMBL/GenBank/DDBJ databases">
        <title>Bacillus chawlae sp. nov., Bacillus glennii sp. nov., and Bacillus saganii sp. nov. Isolated from the Vehicle Assembly Building at Kennedy Space Center where the Viking Spacecraft were Assembled.</title>
        <authorList>
            <person name="Seuylemezian A."/>
            <person name="Vaishampayan P."/>
        </authorList>
    </citation>
    <scope>NUCLEOTIDE SEQUENCE [LARGE SCALE GENOMIC DNA]</scope>
    <source>
        <strain evidence="1 2">L5</strain>
    </source>
</reference>
<name>A0A433HH90_9BACI</name>
<dbReference type="InterPro" id="IPR047670">
    <property type="entry name" value="YfjT-like"/>
</dbReference>
<protein>
    <submittedName>
        <fullName evidence="1">Uncharacterized protein</fullName>
    </submittedName>
</protein>
<dbReference type="AlphaFoldDB" id="A0A433HH90"/>
<sequence length="62" mass="7261">MGKSIVDKDDQLTYLKERLSMFMTVLENIEPENTDLEDIDRLIGIIDELETKVEQFKRSKSV</sequence>
<dbReference type="RefSeq" id="WP_126865806.1">
    <property type="nucleotide sequence ID" value="NZ_JAUSTX010000017.1"/>
</dbReference>
<dbReference type="NCBIfam" id="NF040878">
    <property type="entry name" value="SE1561_fam"/>
    <property type="match status" value="1"/>
</dbReference>
<dbReference type="Proteomes" id="UP000267430">
    <property type="component" value="Unassembled WGS sequence"/>
</dbReference>
<comment type="caution">
    <text evidence="1">The sequence shown here is derived from an EMBL/GenBank/DDBJ whole genome shotgun (WGS) entry which is preliminary data.</text>
</comment>
<accession>A0A433HH90</accession>
<proteinExistence type="predicted"/>
<evidence type="ECO:0000313" key="2">
    <source>
        <dbReference type="Proteomes" id="UP000267430"/>
    </source>
</evidence>